<proteinExistence type="inferred from homology"/>
<keyword evidence="3" id="KW-1003">Cell membrane</keyword>
<dbReference type="Gene3D" id="1.20.81.30">
    <property type="entry name" value="Type II secretion system (T2SS), domain F"/>
    <property type="match status" value="2"/>
</dbReference>
<dbReference type="InterPro" id="IPR042094">
    <property type="entry name" value="T2SS_GspF_sf"/>
</dbReference>
<evidence type="ECO:0000259" key="9">
    <source>
        <dbReference type="Pfam" id="PF00482"/>
    </source>
</evidence>
<feature type="domain" description="Type II secretion system protein GspF" evidence="9">
    <location>
        <begin position="72"/>
        <end position="195"/>
    </location>
</feature>
<dbReference type="InterPro" id="IPR003004">
    <property type="entry name" value="GspF/PilC"/>
</dbReference>
<dbReference type="RefSeq" id="WP_258877742.1">
    <property type="nucleotide sequence ID" value="NZ_CP048914.1"/>
</dbReference>
<keyword evidence="5 8" id="KW-0812">Transmembrane</keyword>
<keyword evidence="7 8" id="KW-0472">Membrane</keyword>
<dbReference type="GO" id="GO:0005886">
    <property type="term" value="C:plasma membrane"/>
    <property type="evidence" value="ECO:0007669"/>
    <property type="project" value="UniProtKB-SubCell"/>
</dbReference>
<comment type="subcellular location">
    <subcellularLocation>
        <location evidence="1">Cell inner membrane</location>
        <topology evidence="1">Multi-pass membrane protein</topology>
    </subcellularLocation>
</comment>
<protein>
    <submittedName>
        <fullName evidence="10">Type II secretion system F family protein</fullName>
    </submittedName>
</protein>
<feature type="transmembrane region" description="Helical" evidence="8">
    <location>
        <begin position="172"/>
        <end position="194"/>
    </location>
</feature>
<reference evidence="10 11" key="1">
    <citation type="submission" date="2020-02" db="EMBL/GenBank/DDBJ databases">
        <authorList>
            <person name="Zheng R.K."/>
            <person name="Sun C.M."/>
        </authorList>
    </citation>
    <scope>NUCLEOTIDE SEQUENCE [LARGE SCALE GENOMIC DNA]</scope>
    <source>
        <strain evidence="11">zrk13</strain>
    </source>
</reference>
<feature type="transmembrane region" description="Helical" evidence="8">
    <location>
        <begin position="379"/>
        <end position="400"/>
    </location>
</feature>
<accession>A0A7L7KVZ7</accession>
<feature type="domain" description="Type II secretion system protein GspF" evidence="9">
    <location>
        <begin position="278"/>
        <end position="398"/>
    </location>
</feature>
<dbReference type="PANTHER" id="PTHR30012">
    <property type="entry name" value="GENERAL SECRETION PATHWAY PROTEIN"/>
    <property type="match status" value="1"/>
</dbReference>
<keyword evidence="4" id="KW-0997">Cell inner membrane</keyword>
<evidence type="ECO:0000256" key="6">
    <source>
        <dbReference type="ARBA" id="ARBA00022989"/>
    </source>
</evidence>
<dbReference type="PRINTS" id="PR00812">
    <property type="entry name" value="BCTERIALGSPF"/>
</dbReference>
<keyword evidence="6 8" id="KW-1133">Transmembrane helix</keyword>
<evidence type="ECO:0000256" key="1">
    <source>
        <dbReference type="ARBA" id="ARBA00004429"/>
    </source>
</evidence>
<evidence type="ECO:0000256" key="4">
    <source>
        <dbReference type="ARBA" id="ARBA00022519"/>
    </source>
</evidence>
<dbReference type="FunFam" id="1.20.81.30:FF:000001">
    <property type="entry name" value="Type II secretion system protein F"/>
    <property type="match status" value="1"/>
</dbReference>
<evidence type="ECO:0000256" key="5">
    <source>
        <dbReference type="ARBA" id="ARBA00022692"/>
    </source>
</evidence>
<dbReference type="Proteomes" id="UP000514720">
    <property type="component" value="Chromosome"/>
</dbReference>
<dbReference type="KEGG" id="xcl:G4Z02_09265"/>
<organism evidence="10 11">
    <name type="scientific">Candidatus Xianfuyuplasma coldseepsis</name>
    <dbReference type="NCBI Taxonomy" id="2782163"/>
    <lineage>
        <taxon>Bacteria</taxon>
        <taxon>Bacillati</taxon>
        <taxon>Mycoplasmatota</taxon>
        <taxon>Mollicutes</taxon>
        <taxon>Candidatus Izemoplasmatales</taxon>
        <taxon>Candidatus Izemoplasmataceae</taxon>
        <taxon>Candidatus Xianfuyuplasma</taxon>
    </lineage>
</organism>
<sequence length="406" mass="46225">MQIFDYRYRARRLRDGKVVKGITEAPNKAMVSKFLQEQGLKPIEIYTKKSIMGQMSRISFGKVLKERDLIFYLRQLHSLLKAGVKLNEASEILATQQTNKLIRRIFYGIYFEVNSGTSLADAYKEYPADFPDILVSMIRVGEQTGNLKSALEDVVRYFETQYRIKNSIRQTMMMPIIYLVIAFAVGIFIFTVVMPQFESMFATLGGDMPAVTALFIKVGNFLEKNGILLVLGMILFVIAFIVLKKRSTKFQRFLSYMSIKFPILGSVTKLNNLSRIAATLSQLLNSKVPLQECLATTYEVVSNRIYRDLIIQAQKNVNEGEYMSQAFENHYAVEVVFTRMISVGEQTGDLGRMLASLSTFYDEDSVVKIDRVRKLLEPVMMLVIFSLVVVMLLAIMLPSLSYSTAM</sequence>
<dbReference type="InterPro" id="IPR018076">
    <property type="entry name" value="T2SS_GspF_dom"/>
</dbReference>
<evidence type="ECO:0000256" key="8">
    <source>
        <dbReference type="SAM" id="Phobius"/>
    </source>
</evidence>
<gene>
    <name evidence="10" type="ORF">G4Z02_09265</name>
</gene>
<dbReference type="Pfam" id="PF00482">
    <property type="entry name" value="T2SSF"/>
    <property type="match status" value="2"/>
</dbReference>
<evidence type="ECO:0000313" key="10">
    <source>
        <dbReference type="EMBL" id="QMS85928.1"/>
    </source>
</evidence>
<dbReference type="EMBL" id="CP048914">
    <property type="protein sequence ID" value="QMS85928.1"/>
    <property type="molecule type" value="Genomic_DNA"/>
</dbReference>
<dbReference type="PANTHER" id="PTHR30012:SF0">
    <property type="entry name" value="TYPE II SECRETION SYSTEM PROTEIN F-RELATED"/>
    <property type="match status" value="1"/>
</dbReference>
<evidence type="ECO:0000313" key="11">
    <source>
        <dbReference type="Proteomes" id="UP000514720"/>
    </source>
</evidence>
<keyword evidence="11" id="KW-1185">Reference proteome</keyword>
<feature type="transmembrane region" description="Helical" evidence="8">
    <location>
        <begin position="226"/>
        <end position="243"/>
    </location>
</feature>
<evidence type="ECO:0000256" key="7">
    <source>
        <dbReference type="ARBA" id="ARBA00023136"/>
    </source>
</evidence>
<comment type="similarity">
    <text evidence="2">Belongs to the GSP F family.</text>
</comment>
<evidence type="ECO:0000256" key="3">
    <source>
        <dbReference type="ARBA" id="ARBA00022475"/>
    </source>
</evidence>
<name>A0A7L7KVZ7_9MOLU</name>
<evidence type="ECO:0000256" key="2">
    <source>
        <dbReference type="ARBA" id="ARBA00005745"/>
    </source>
</evidence>
<dbReference type="AlphaFoldDB" id="A0A7L7KVZ7"/>